<evidence type="ECO:0000313" key="2">
    <source>
        <dbReference type="Proteomes" id="UP001589568"/>
    </source>
</evidence>
<reference evidence="1 2" key="1">
    <citation type="submission" date="2024-09" db="EMBL/GenBank/DDBJ databases">
        <authorList>
            <person name="Sun Q."/>
            <person name="Mori K."/>
        </authorList>
    </citation>
    <scope>NUCLEOTIDE SEQUENCE [LARGE SCALE GENOMIC DNA]</scope>
    <source>
        <strain evidence="1 2">JCM 3324</strain>
    </source>
</reference>
<evidence type="ECO:0000313" key="1">
    <source>
        <dbReference type="EMBL" id="MFB9471225.1"/>
    </source>
</evidence>
<dbReference type="Proteomes" id="UP001589568">
    <property type="component" value="Unassembled WGS sequence"/>
</dbReference>
<gene>
    <name evidence="1" type="ORF">ACFFR3_17010</name>
</gene>
<keyword evidence="2" id="KW-1185">Reference proteome</keyword>
<proteinExistence type="predicted"/>
<organism evidence="1 2">
    <name type="scientific">Nonomuraea salmonea</name>
    <dbReference type="NCBI Taxonomy" id="46181"/>
    <lineage>
        <taxon>Bacteria</taxon>
        <taxon>Bacillati</taxon>
        <taxon>Actinomycetota</taxon>
        <taxon>Actinomycetes</taxon>
        <taxon>Streptosporangiales</taxon>
        <taxon>Streptosporangiaceae</taxon>
        <taxon>Nonomuraea</taxon>
    </lineage>
</organism>
<comment type="caution">
    <text evidence="1">The sequence shown here is derived from an EMBL/GenBank/DDBJ whole genome shotgun (WGS) entry which is preliminary data.</text>
</comment>
<accession>A0ABV5NLN9</accession>
<dbReference type="RefSeq" id="WP_345389955.1">
    <property type="nucleotide sequence ID" value="NZ_BAAAXS010000001.1"/>
</dbReference>
<dbReference type="EMBL" id="JBHMCF010000012">
    <property type="protein sequence ID" value="MFB9471225.1"/>
    <property type="molecule type" value="Genomic_DNA"/>
</dbReference>
<name>A0ABV5NLN9_9ACTN</name>
<protein>
    <submittedName>
        <fullName evidence="1">Uncharacterized protein</fullName>
    </submittedName>
</protein>
<sequence>MAMPKKGSRRITVAGGSYRWRVRRKPSYSQGNGWTPLTFAVERAEEPGDVLVVSLPCARPDNWLGHRTIPVTPALVAACVGRALERGWDPGRSGSAVTLKVSEDDLTHFLGEQPRYLIPFLWGFVPADGTASA</sequence>